<dbReference type="InterPro" id="IPR049627">
    <property type="entry name" value="SLX8"/>
</dbReference>
<organism evidence="6 7">
    <name type="scientific">Asparagus officinalis</name>
    <name type="common">Garden asparagus</name>
    <dbReference type="NCBI Taxonomy" id="4686"/>
    <lineage>
        <taxon>Eukaryota</taxon>
        <taxon>Viridiplantae</taxon>
        <taxon>Streptophyta</taxon>
        <taxon>Embryophyta</taxon>
        <taxon>Tracheophyta</taxon>
        <taxon>Spermatophyta</taxon>
        <taxon>Magnoliopsida</taxon>
        <taxon>Liliopsida</taxon>
        <taxon>Asparagales</taxon>
        <taxon>Asparagaceae</taxon>
        <taxon>Asparagoideae</taxon>
        <taxon>Asparagus</taxon>
    </lineage>
</organism>
<feature type="domain" description="RING-type" evidence="5">
    <location>
        <begin position="124"/>
        <end position="162"/>
    </location>
</feature>
<dbReference type="PROSITE" id="PS50089">
    <property type="entry name" value="ZF_RING_2"/>
    <property type="match status" value="1"/>
</dbReference>
<dbReference type="PROSITE" id="PS00518">
    <property type="entry name" value="ZF_RING_1"/>
    <property type="match status" value="1"/>
</dbReference>
<proteinExistence type="predicted"/>
<keyword evidence="7" id="KW-1185">Reference proteome</keyword>
<dbReference type="InterPro" id="IPR001841">
    <property type="entry name" value="Znf_RING"/>
</dbReference>
<sequence length="180" mass="19849">MSRSRPNEEKLQDLELRLAPSFLKERALGFLRRSSPEFIIIDDDDEDEVEQVHAPTSSRETRRFFPCPSSSVTGISEGDLELRLTVGASNGSSGNKDCGDASARKCCECGQASKGHFTEVKLRCAICMDTMKEETSTLCGHIFCKPCITNSILELKKCPTCRKELSLGSIHRIFLPGATS</sequence>
<dbReference type="OrthoDB" id="6105938at2759"/>
<dbReference type="PANTHER" id="PTHR47094">
    <property type="entry name" value="ELFLESS, ISOFORM B"/>
    <property type="match status" value="1"/>
</dbReference>
<dbReference type="GO" id="GO:0008270">
    <property type="term" value="F:zinc ion binding"/>
    <property type="evidence" value="ECO:0007669"/>
    <property type="project" value="UniProtKB-KW"/>
</dbReference>
<dbReference type="GO" id="GO:0033768">
    <property type="term" value="C:SUMO-targeted ubiquitin ligase complex"/>
    <property type="evidence" value="ECO:0007669"/>
    <property type="project" value="TreeGrafter"/>
</dbReference>
<dbReference type="SUPFAM" id="SSF57850">
    <property type="entry name" value="RING/U-box"/>
    <property type="match status" value="1"/>
</dbReference>
<dbReference type="GO" id="GO:0006511">
    <property type="term" value="P:ubiquitin-dependent protein catabolic process"/>
    <property type="evidence" value="ECO:0007669"/>
    <property type="project" value="TreeGrafter"/>
</dbReference>
<evidence type="ECO:0000259" key="5">
    <source>
        <dbReference type="PROSITE" id="PS50089"/>
    </source>
</evidence>
<keyword evidence="1" id="KW-0479">Metal-binding</keyword>
<gene>
    <name evidence="6" type="ORF">A4U43_C09F15120</name>
</gene>
<reference evidence="7" key="1">
    <citation type="journal article" date="2017" name="Nat. Commun.">
        <title>The asparagus genome sheds light on the origin and evolution of a young Y chromosome.</title>
        <authorList>
            <person name="Harkess A."/>
            <person name="Zhou J."/>
            <person name="Xu C."/>
            <person name="Bowers J.E."/>
            <person name="Van der Hulst R."/>
            <person name="Ayyampalayam S."/>
            <person name="Mercati F."/>
            <person name="Riccardi P."/>
            <person name="McKain M.R."/>
            <person name="Kakrana A."/>
            <person name="Tang H."/>
            <person name="Ray J."/>
            <person name="Groenendijk J."/>
            <person name="Arikit S."/>
            <person name="Mathioni S.M."/>
            <person name="Nakano M."/>
            <person name="Shan H."/>
            <person name="Telgmann-Rauber A."/>
            <person name="Kanno A."/>
            <person name="Yue Z."/>
            <person name="Chen H."/>
            <person name="Li W."/>
            <person name="Chen Y."/>
            <person name="Xu X."/>
            <person name="Zhang Y."/>
            <person name="Luo S."/>
            <person name="Chen H."/>
            <person name="Gao J."/>
            <person name="Mao Z."/>
            <person name="Pires J.C."/>
            <person name="Luo M."/>
            <person name="Kudrna D."/>
            <person name="Wing R.A."/>
            <person name="Meyers B.C."/>
            <person name="Yi K."/>
            <person name="Kong H."/>
            <person name="Lavrijsen P."/>
            <person name="Sunseri F."/>
            <person name="Falavigna A."/>
            <person name="Ye Y."/>
            <person name="Leebens-Mack J.H."/>
            <person name="Chen G."/>
        </authorList>
    </citation>
    <scope>NUCLEOTIDE SEQUENCE [LARGE SCALE GENOMIC DNA]</scope>
    <source>
        <strain evidence="7">cv. DH0086</strain>
    </source>
</reference>
<dbReference type="InterPro" id="IPR017907">
    <property type="entry name" value="Znf_RING_CS"/>
</dbReference>
<evidence type="ECO:0000313" key="6">
    <source>
        <dbReference type="EMBL" id="ONK58639.1"/>
    </source>
</evidence>
<keyword evidence="3" id="KW-0862">Zinc</keyword>
<dbReference type="OMA" id="DASARKC"/>
<dbReference type="GO" id="GO:0140082">
    <property type="term" value="F:SUMO-ubiquitin ligase activity"/>
    <property type="evidence" value="ECO:0007669"/>
    <property type="project" value="TreeGrafter"/>
</dbReference>
<keyword evidence="2 4" id="KW-0863">Zinc-finger</keyword>
<dbReference type="EMBL" id="CM007389">
    <property type="protein sequence ID" value="ONK58639.1"/>
    <property type="molecule type" value="Genomic_DNA"/>
</dbReference>
<evidence type="ECO:0000256" key="3">
    <source>
        <dbReference type="ARBA" id="ARBA00022833"/>
    </source>
</evidence>
<dbReference type="Pfam" id="PF13923">
    <property type="entry name" value="zf-C3HC4_2"/>
    <property type="match status" value="1"/>
</dbReference>
<dbReference type="Gramene" id="ONK58639">
    <property type="protein sequence ID" value="ONK58639"/>
    <property type="gene ID" value="A4U43_C09F15120"/>
</dbReference>
<evidence type="ECO:0000256" key="4">
    <source>
        <dbReference type="PROSITE-ProRule" id="PRU00175"/>
    </source>
</evidence>
<dbReference type="GO" id="GO:0061630">
    <property type="term" value="F:ubiquitin protein ligase activity"/>
    <property type="evidence" value="ECO:0007669"/>
    <property type="project" value="InterPro"/>
</dbReference>
<dbReference type="InterPro" id="IPR013083">
    <property type="entry name" value="Znf_RING/FYVE/PHD"/>
</dbReference>
<accession>A0A5P1E852</accession>
<dbReference type="GO" id="GO:0032183">
    <property type="term" value="F:SUMO binding"/>
    <property type="evidence" value="ECO:0007669"/>
    <property type="project" value="TreeGrafter"/>
</dbReference>
<protein>
    <recommendedName>
        <fullName evidence="5">RING-type domain-containing protein</fullName>
    </recommendedName>
</protein>
<dbReference type="AlphaFoldDB" id="A0A5P1E852"/>
<dbReference type="PANTHER" id="PTHR47094:SF17">
    <property type="entry name" value="E3 UBIQUITIN-PROTEIN LIGASE COMPLEX SLX8-RFP SUBUNIT SLX8-LIKE ISOFORM X1"/>
    <property type="match status" value="1"/>
</dbReference>
<evidence type="ECO:0000256" key="2">
    <source>
        <dbReference type="ARBA" id="ARBA00022771"/>
    </source>
</evidence>
<evidence type="ECO:0000313" key="7">
    <source>
        <dbReference type="Proteomes" id="UP000243459"/>
    </source>
</evidence>
<dbReference type="SMART" id="SM00184">
    <property type="entry name" value="RING"/>
    <property type="match status" value="1"/>
</dbReference>
<dbReference type="Proteomes" id="UP000243459">
    <property type="component" value="Chromosome 9"/>
</dbReference>
<dbReference type="Gene3D" id="3.30.40.10">
    <property type="entry name" value="Zinc/RING finger domain, C3HC4 (zinc finger)"/>
    <property type="match status" value="1"/>
</dbReference>
<evidence type="ECO:0000256" key="1">
    <source>
        <dbReference type="ARBA" id="ARBA00022723"/>
    </source>
</evidence>
<name>A0A5P1E852_ASPOF</name>